<protein>
    <recommendedName>
        <fullName evidence="1">UPF0310 protein SAMN04515674_10468</fullName>
    </recommendedName>
</protein>
<evidence type="ECO:0000259" key="2">
    <source>
        <dbReference type="Pfam" id="PF01878"/>
    </source>
</evidence>
<dbReference type="InterPro" id="IPR002740">
    <property type="entry name" value="EVE_domain"/>
</dbReference>
<dbReference type="InterPro" id="IPR015947">
    <property type="entry name" value="PUA-like_sf"/>
</dbReference>
<dbReference type="AlphaFoldDB" id="A0A1I5RH78"/>
<dbReference type="InterPro" id="IPR022996">
    <property type="entry name" value="UPF0310"/>
</dbReference>
<dbReference type="Pfam" id="PF01878">
    <property type="entry name" value="EVE"/>
    <property type="match status" value="1"/>
</dbReference>
<accession>A0A1I5RH78</accession>
<sequence>MRKPRYWIAVISKEHAMRGVSGGFIQVCHGKQIPLKRMSQDDWILIYSPKIKMDCPDKCQAFTGIGQLKGDDVYAFQMTEDFVPFRRNVEFYDCTETPILPLISQLDFIQNKQSWGYPFRFGILEIQENDFNLIFSKMLANGAH</sequence>
<dbReference type="Gene3D" id="3.10.590.10">
    <property type="entry name" value="ph1033 like domains"/>
    <property type="match status" value="1"/>
</dbReference>
<dbReference type="SUPFAM" id="SSF88697">
    <property type="entry name" value="PUA domain-like"/>
    <property type="match status" value="1"/>
</dbReference>
<dbReference type="NCBIfam" id="NF002616">
    <property type="entry name" value="PRK02268.1-2"/>
    <property type="match status" value="1"/>
</dbReference>
<dbReference type="EMBL" id="FOXH01000004">
    <property type="protein sequence ID" value="SFP57687.1"/>
    <property type="molecule type" value="Genomic_DNA"/>
</dbReference>
<evidence type="ECO:0000256" key="1">
    <source>
        <dbReference type="HAMAP-Rule" id="MF_00771"/>
    </source>
</evidence>
<comment type="similarity">
    <text evidence="1">Belongs to the UPF0310 family.</text>
</comment>
<evidence type="ECO:0000313" key="4">
    <source>
        <dbReference type="Proteomes" id="UP000199306"/>
    </source>
</evidence>
<dbReference type="STRING" id="1079859.SAMN04515674_10468"/>
<dbReference type="HAMAP" id="MF_00771">
    <property type="entry name" value="UPF0310"/>
    <property type="match status" value="1"/>
</dbReference>
<evidence type="ECO:0000313" key="3">
    <source>
        <dbReference type="EMBL" id="SFP57687.1"/>
    </source>
</evidence>
<name>A0A1I5RH78_9BACT</name>
<reference evidence="3 4" key="1">
    <citation type="submission" date="2016-10" db="EMBL/GenBank/DDBJ databases">
        <authorList>
            <person name="de Groot N.N."/>
        </authorList>
    </citation>
    <scope>NUCLEOTIDE SEQUENCE [LARGE SCALE GENOMIC DNA]</scope>
    <source>
        <strain evidence="4">E92,LMG 26720,CCM 7988</strain>
    </source>
</reference>
<gene>
    <name evidence="3" type="ORF">SAMN04515674_10468</name>
</gene>
<dbReference type="CDD" id="cd21132">
    <property type="entry name" value="EVE-like"/>
    <property type="match status" value="1"/>
</dbReference>
<dbReference type="Proteomes" id="UP000199306">
    <property type="component" value="Unassembled WGS sequence"/>
</dbReference>
<feature type="domain" description="EVE" evidence="2">
    <location>
        <begin position="5"/>
        <end position="136"/>
    </location>
</feature>
<keyword evidence="4" id="KW-1185">Reference proteome</keyword>
<dbReference type="RefSeq" id="WP_218159186.1">
    <property type="nucleotide sequence ID" value="NZ_FOXH01000004.1"/>
</dbReference>
<organism evidence="3 4">
    <name type="scientific">Pseudarcicella hirudinis</name>
    <dbReference type="NCBI Taxonomy" id="1079859"/>
    <lineage>
        <taxon>Bacteria</taxon>
        <taxon>Pseudomonadati</taxon>
        <taxon>Bacteroidota</taxon>
        <taxon>Cytophagia</taxon>
        <taxon>Cytophagales</taxon>
        <taxon>Flectobacillaceae</taxon>
        <taxon>Pseudarcicella</taxon>
    </lineage>
</organism>
<proteinExistence type="inferred from homology"/>